<dbReference type="PANTHER" id="PTHR48081">
    <property type="entry name" value="AB HYDROLASE SUPERFAMILY PROTEIN C4A8.06C"/>
    <property type="match status" value="1"/>
</dbReference>
<organism evidence="5 6">
    <name type="scientific">Lentinula edodes</name>
    <name type="common">Shiitake mushroom</name>
    <name type="synonym">Lentinus edodes</name>
    <dbReference type="NCBI Taxonomy" id="5353"/>
    <lineage>
        <taxon>Eukaryota</taxon>
        <taxon>Fungi</taxon>
        <taxon>Dikarya</taxon>
        <taxon>Basidiomycota</taxon>
        <taxon>Agaricomycotina</taxon>
        <taxon>Agaricomycetes</taxon>
        <taxon>Agaricomycetidae</taxon>
        <taxon>Agaricales</taxon>
        <taxon>Marasmiineae</taxon>
        <taxon>Omphalotaceae</taxon>
        <taxon>Lentinula</taxon>
    </lineage>
</organism>
<evidence type="ECO:0000313" key="6">
    <source>
        <dbReference type="Proteomes" id="UP000188533"/>
    </source>
</evidence>
<dbReference type="EMBL" id="BDGU01000093">
    <property type="protein sequence ID" value="GAW02365.1"/>
    <property type="molecule type" value="Genomic_DNA"/>
</dbReference>
<dbReference type="Gene3D" id="3.40.50.1820">
    <property type="entry name" value="alpha/beta hydrolase"/>
    <property type="match status" value="1"/>
</dbReference>
<dbReference type="InterPro" id="IPR049492">
    <property type="entry name" value="BD-FAE-like_dom"/>
</dbReference>
<dbReference type="Pfam" id="PF24764">
    <property type="entry name" value="rva_4"/>
    <property type="match status" value="1"/>
</dbReference>
<keyword evidence="1" id="KW-0378">Hydrolase</keyword>
<evidence type="ECO:0000313" key="5">
    <source>
        <dbReference type="EMBL" id="GAW02365.1"/>
    </source>
</evidence>
<dbReference type="InterPro" id="IPR058913">
    <property type="entry name" value="Integrase_dom_put"/>
</dbReference>
<feature type="domain" description="Integrase core" evidence="4">
    <location>
        <begin position="5"/>
        <end position="99"/>
    </location>
</feature>
<dbReference type="AlphaFoldDB" id="A0A1Q3E547"/>
<dbReference type="SUPFAM" id="SSF53474">
    <property type="entry name" value="alpha/beta-Hydrolases"/>
    <property type="match status" value="1"/>
</dbReference>
<evidence type="ECO:0000256" key="2">
    <source>
        <dbReference type="SAM" id="MobiDB-lite"/>
    </source>
</evidence>
<dbReference type="Proteomes" id="UP000188533">
    <property type="component" value="Unassembled WGS sequence"/>
</dbReference>
<proteinExistence type="predicted"/>
<comment type="caution">
    <text evidence="5">The sequence shown here is derived from an EMBL/GenBank/DDBJ whole genome shotgun (WGS) entry which is preliminary data.</text>
</comment>
<evidence type="ECO:0000256" key="1">
    <source>
        <dbReference type="ARBA" id="ARBA00022801"/>
    </source>
</evidence>
<dbReference type="GO" id="GO:0016787">
    <property type="term" value="F:hydrolase activity"/>
    <property type="evidence" value="ECO:0007669"/>
    <property type="project" value="UniProtKB-KW"/>
</dbReference>
<dbReference type="InterPro" id="IPR029058">
    <property type="entry name" value="AB_hydrolase_fold"/>
</dbReference>
<gene>
    <name evidence="5" type="ORF">LENED_004017</name>
</gene>
<dbReference type="Pfam" id="PF20434">
    <property type="entry name" value="BD-FAE"/>
    <property type="match status" value="1"/>
</dbReference>
<dbReference type="STRING" id="5353.A0A1Q3E547"/>
<dbReference type="PANTHER" id="PTHR48081:SF33">
    <property type="entry name" value="KYNURENINE FORMAMIDASE"/>
    <property type="match status" value="1"/>
</dbReference>
<name>A0A1Q3E547_LENED</name>
<feature type="domain" description="BD-FAE-like" evidence="3">
    <location>
        <begin position="307"/>
        <end position="418"/>
    </location>
</feature>
<evidence type="ECO:0000259" key="4">
    <source>
        <dbReference type="Pfam" id="PF24764"/>
    </source>
</evidence>
<reference evidence="5 6" key="1">
    <citation type="submission" date="2016-08" db="EMBL/GenBank/DDBJ databases">
        <authorList>
            <consortium name="Lentinula edodes genome sequencing consortium"/>
            <person name="Sakamoto Y."/>
            <person name="Nakade K."/>
            <person name="Sato S."/>
            <person name="Yoshida Y."/>
            <person name="Miyazaki K."/>
            <person name="Natsume S."/>
            <person name="Konno N."/>
        </authorList>
    </citation>
    <scope>NUCLEOTIDE SEQUENCE [LARGE SCALE GENOMIC DNA]</scope>
    <source>
        <strain evidence="5 6">NBRC 111202</strain>
    </source>
</reference>
<keyword evidence="6" id="KW-1185">Reference proteome</keyword>
<reference evidence="5 6" key="2">
    <citation type="submission" date="2017-02" db="EMBL/GenBank/DDBJ databases">
        <title>A genome survey and senescence transcriptome analysis in Lentinula edodes.</title>
        <authorList>
            <person name="Sakamoto Y."/>
            <person name="Nakade K."/>
            <person name="Sato S."/>
            <person name="Yoshida Y."/>
            <person name="Miyazaki K."/>
            <person name="Natsume S."/>
            <person name="Konno N."/>
        </authorList>
    </citation>
    <scope>NUCLEOTIDE SEQUENCE [LARGE SCALE GENOMIC DNA]</scope>
    <source>
        <strain evidence="5 6">NBRC 111202</strain>
    </source>
</reference>
<feature type="region of interest" description="Disordered" evidence="2">
    <location>
        <begin position="121"/>
        <end position="151"/>
    </location>
</feature>
<sequence>MIDQWGVAHRAYIRGRSSHNVRIERLWRDVRKDSLEAYRQIFQYLEENGLLDMTNDIQRLCLFVVFQPRIQKSLNRSADAWNHHRIRTAGQKTPIALYELSRQHAITRGYWTGDPGDDVHTAHHPSYGLEDELEGGGPGDHQVSEEDNSNIRINDDGDIEYVQEVFRDMGFDVAKEDDNWGIEVYLGNMLSPEDIGQEIQVMMSTLLITHLTVSRMSWKEEDQVIIKYNIRINDDGDIEYVQETSKAKIMQSEILEAVERNGTTWSPAVAEAFRQIYGRKHQILNPTKYHGIVKEDISYGPHERNVLDVYSPTESSTTPRPVIVYVHGGNLVAGDKVWYKGSLYANVGNYFASHGIVAVIINYRLVPDVAYPGGGNDIQMAREWVYHNISKQQSGNGDPEKVVLVGSSVGGLHIATNIYLADHSNVNSKPVFPPIAGIVYLSTPFSFDTTPEDRQTALRAYHETEDAKEIYEHSPVGLIEALSASSLVLDPRKFPCLIVLAQYDPEEIQNSTFSFIEEYRRKSPQGILPEFVVVAGHNHISHVCSIGTEDDVLGRLLREFVGKVCSRFTWKYKGKDLDA</sequence>
<protein>
    <submittedName>
        <fullName evidence="5">Type B</fullName>
    </submittedName>
</protein>
<dbReference type="InterPro" id="IPR050300">
    <property type="entry name" value="GDXG_lipolytic_enzyme"/>
</dbReference>
<accession>A0A1Q3E547</accession>
<evidence type="ECO:0000259" key="3">
    <source>
        <dbReference type="Pfam" id="PF20434"/>
    </source>
</evidence>